<dbReference type="CDD" id="cd00761">
    <property type="entry name" value="Glyco_tranf_GTA_type"/>
    <property type="match status" value="1"/>
</dbReference>
<accession>A0ABP8LZA0</accession>
<reference evidence="3" key="1">
    <citation type="journal article" date="2019" name="Int. J. Syst. Evol. Microbiol.">
        <title>The Global Catalogue of Microorganisms (GCM) 10K type strain sequencing project: providing services to taxonomists for standard genome sequencing and annotation.</title>
        <authorList>
            <consortium name="The Broad Institute Genomics Platform"/>
            <consortium name="The Broad Institute Genome Sequencing Center for Infectious Disease"/>
            <person name="Wu L."/>
            <person name="Ma J."/>
        </authorList>
    </citation>
    <scope>NUCLEOTIDE SEQUENCE [LARGE SCALE GENOMIC DNA]</scope>
    <source>
        <strain evidence="3">JCM 17926</strain>
    </source>
</reference>
<dbReference type="PANTHER" id="PTHR43685:SF2">
    <property type="entry name" value="GLYCOSYLTRANSFERASE 2-LIKE DOMAIN-CONTAINING PROTEIN"/>
    <property type="match status" value="1"/>
</dbReference>
<dbReference type="Pfam" id="PF00535">
    <property type="entry name" value="Glycos_transf_2"/>
    <property type="match status" value="1"/>
</dbReference>
<organism evidence="2 3">
    <name type="scientific">Pontibacter saemangeumensis</name>
    <dbReference type="NCBI Taxonomy" id="1084525"/>
    <lineage>
        <taxon>Bacteria</taxon>
        <taxon>Pseudomonadati</taxon>
        <taxon>Bacteroidota</taxon>
        <taxon>Cytophagia</taxon>
        <taxon>Cytophagales</taxon>
        <taxon>Hymenobacteraceae</taxon>
        <taxon>Pontibacter</taxon>
    </lineage>
</organism>
<dbReference type="RefSeq" id="WP_345160946.1">
    <property type="nucleotide sequence ID" value="NZ_BAABHC010000024.1"/>
</dbReference>
<evidence type="ECO:0000313" key="3">
    <source>
        <dbReference type="Proteomes" id="UP001500552"/>
    </source>
</evidence>
<protein>
    <recommendedName>
        <fullName evidence="1">Glycosyltransferase 2-like domain-containing protein</fullName>
    </recommendedName>
</protein>
<gene>
    <name evidence="2" type="ORF">GCM10023188_35920</name>
</gene>
<comment type="caution">
    <text evidence="2">The sequence shown here is derived from an EMBL/GenBank/DDBJ whole genome shotgun (WGS) entry which is preliminary data.</text>
</comment>
<dbReference type="InterPro" id="IPR029044">
    <property type="entry name" value="Nucleotide-diphossugar_trans"/>
</dbReference>
<dbReference type="InterPro" id="IPR050834">
    <property type="entry name" value="Glycosyltransf_2"/>
</dbReference>
<keyword evidence="3" id="KW-1185">Reference proteome</keyword>
<proteinExistence type="predicted"/>
<feature type="domain" description="Glycosyltransferase 2-like" evidence="1">
    <location>
        <begin position="4"/>
        <end position="166"/>
    </location>
</feature>
<dbReference type="SUPFAM" id="SSF53448">
    <property type="entry name" value="Nucleotide-diphospho-sugar transferases"/>
    <property type="match status" value="1"/>
</dbReference>
<dbReference type="Gene3D" id="3.90.550.10">
    <property type="entry name" value="Spore Coat Polysaccharide Biosynthesis Protein SpsA, Chain A"/>
    <property type="match status" value="1"/>
</dbReference>
<dbReference type="EMBL" id="BAABHC010000024">
    <property type="protein sequence ID" value="GAA4439503.1"/>
    <property type="molecule type" value="Genomic_DNA"/>
</dbReference>
<name>A0ABP8LZA0_9BACT</name>
<evidence type="ECO:0000259" key="1">
    <source>
        <dbReference type="Pfam" id="PF00535"/>
    </source>
</evidence>
<dbReference type="Proteomes" id="UP001500552">
    <property type="component" value="Unassembled WGS sequence"/>
</dbReference>
<dbReference type="InterPro" id="IPR001173">
    <property type="entry name" value="Glyco_trans_2-like"/>
</dbReference>
<evidence type="ECO:0000313" key="2">
    <source>
        <dbReference type="EMBL" id="GAA4439503.1"/>
    </source>
</evidence>
<sequence length="329" mass="37320">MKVSVCIPTYNQAQFVSQAVRSAFKQTVAPYEVIVSDDCSTDETYEVLTNLAKEVSDLKIVRQPFNLGISGNTDYCLRLATGDFVIRLDSDDYLSPNYVKKLGELLLQYPDAGYAHAAVQEIDQEGKLLNKRILFRSSGFQSGIDALRSAKDGYRVAANIIMFRRSALVKVGYVTERPDYVEDYHLSAALAAAGFGNIYLNETLSYYRVWVDAGNVRQRRKLMEIKGLQKVMDEILEPAYQQRGWDLTILKKKRSAFACRQADCLAWDIYTAKEKAELMEALKTLSSSTSLKWFSWLYSNGFGDFLVFYSKCITFSKTCMKAFLISFKV</sequence>
<dbReference type="PANTHER" id="PTHR43685">
    <property type="entry name" value="GLYCOSYLTRANSFERASE"/>
    <property type="match status" value="1"/>
</dbReference>